<gene>
    <name evidence="2" type="ORF">METZ01_LOCUS304835</name>
</gene>
<dbReference type="AlphaFoldDB" id="A0A382MXB2"/>
<accession>A0A382MXB2</accession>
<protein>
    <recommendedName>
        <fullName evidence="1">RapA2 cadherin-like domain-containing protein</fullName>
    </recommendedName>
</protein>
<reference evidence="2" key="1">
    <citation type="submission" date="2018-05" db="EMBL/GenBank/DDBJ databases">
        <authorList>
            <person name="Lanie J.A."/>
            <person name="Ng W.-L."/>
            <person name="Kazmierczak K.M."/>
            <person name="Andrzejewski T.M."/>
            <person name="Davidsen T.M."/>
            <person name="Wayne K.J."/>
            <person name="Tettelin H."/>
            <person name="Glass J.I."/>
            <person name="Rusch D."/>
            <person name="Podicherti R."/>
            <person name="Tsui H.-C.T."/>
            <person name="Winkler M.E."/>
        </authorList>
    </citation>
    <scope>NUCLEOTIDE SEQUENCE</scope>
</reference>
<organism evidence="2">
    <name type="scientific">marine metagenome</name>
    <dbReference type="NCBI Taxonomy" id="408172"/>
    <lineage>
        <taxon>unclassified sequences</taxon>
        <taxon>metagenomes</taxon>
        <taxon>ecological metagenomes</taxon>
    </lineage>
</organism>
<evidence type="ECO:0000313" key="2">
    <source>
        <dbReference type="EMBL" id="SVC51981.1"/>
    </source>
</evidence>
<feature type="domain" description="RapA2 cadherin-like" evidence="1">
    <location>
        <begin position="1"/>
        <end position="60"/>
    </location>
</feature>
<evidence type="ECO:0000259" key="1">
    <source>
        <dbReference type="Pfam" id="PF17803"/>
    </source>
</evidence>
<dbReference type="EMBL" id="UINC01095692">
    <property type="protein sequence ID" value="SVC51981.1"/>
    <property type="molecule type" value="Genomic_DNA"/>
</dbReference>
<dbReference type="Pfam" id="PF17803">
    <property type="entry name" value="Cadherin_4"/>
    <property type="match status" value="1"/>
</dbReference>
<sequence>VTITVTEVNDPPVAEDITIRIDEDISTSITLVGTDEDTPDDDLVIEIVDSTSHGSLVLQGRIFATYIYT</sequence>
<dbReference type="InterPro" id="IPR040853">
    <property type="entry name" value="RapA2_cadherin-like"/>
</dbReference>
<feature type="non-terminal residue" evidence="2">
    <location>
        <position position="69"/>
    </location>
</feature>
<proteinExistence type="predicted"/>
<name>A0A382MXB2_9ZZZZ</name>
<feature type="non-terminal residue" evidence="2">
    <location>
        <position position="1"/>
    </location>
</feature>